<proteinExistence type="predicted"/>
<reference evidence="1" key="1">
    <citation type="submission" date="2021-01" db="EMBL/GenBank/DDBJ databases">
        <title>Phytophthora aleatoria, a newly-described species from Pinus radiata is distinct from Phytophthora cactorum isolates based on comparative genomics.</title>
        <authorList>
            <person name="Mcdougal R."/>
            <person name="Panda P."/>
            <person name="Williams N."/>
            <person name="Studholme D.J."/>
        </authorList>
    </citation>
    <scope>NUCLEOTIDE SEQUENCE</scope>
    <source>
        <strain evidence="1">NZFS 4037</strain>
    </source>
</reference>
<comment type="caution">
    <text evidence="1">The sequence shown here is derived from an EMBL/GenBank/DDBJ whole genome shotgun (WGS) entry which is preliminary data.</text>
</comment>
<organism evidence="1 2">
    <name type="scientific">Phytophthora aleatoria</name>
    <dbReference type="NCBI Taxonomy" id="2496075"/>
    <lineage>
        <taxon>Eukaryota</taxon>
        <taxon>Sar</taxon>
        <taxon>Stramenopiles</taxon>
        <taxon>Oomycota</taxon>
        <taxon>Peronosporomycetes</taxon>
        <taxon>Peronosporales</taxon>
        <taxon>Peronosporaceae</taxon>
        <taxon>Phytophthora</taxon>
    </lineage>
</organism>
<dbReference type="EMBL" id="JAENGY010001292">
    <property type="protein sequence ID" value="KAG6950508.1"/>
    <property type="molecule type" value="Genomic_DNA"/>
</dbReference>
<evidence type="ECO:0000313" key="2">
    <source>
        <dbReference type="Proteomes" id="UP000709295"/>
    </source>
</evidence>
<name>A0A8J5LXR8_9STRA</name>
<dbReference type="Proteomes" id="UP000709295">
    <property type="component" value="Unassembled WGS sequence"/>
</dbReference>
<dbReference type="AlphaFoldDB" id="A0A8J5LXR8"/>
<gene>
    <name evidence="1" type="ORF">JG688_00014121</name>
</gene>
<evidence type="ECO:0000313" key="1">
    <source>
        <dbReference type="EMBL" id="KAG6950508.1"/>
    </source>
</evidence>
<protein>
    <submittedName>
        <fullName evidence="1">Uncharacterized protein</fullName>
    </submittedName>
</protein>
<sequence length="59" mass="6921">MDPHVPSTTSLFLRPTMWMVWSTHHCFQLHQSLMSPVTSTTPRLIKLHLLRSCRFSVRS</sequence>
<keyword evidence="2" id="KW-1185">Reference proteome</keyword>
<accession>A0A8J5LXR8</accession>